<dbReference type="Gene3D" id="3.80.10.10">
    <property type="entry name" value="Ribonuclease Inhibitor"/>
    <property type="match status" value="3"/>
</dbReference>
<dbReference type="PANTHER" id="PTHR24113">
    <property type="entry name" value="RAN GTPASE-ACTIVATING PROTEIN 1"/>
    <property type="match status" value="1"/>
</dbReference>
<evidence type="ECO:0000313" key="3">
    <source>
        <dbReference type="Proteomes" id="UP001597419"/>
    </source>
</evidence>
<dbReference type="EMBL" id="JBHUKU010000004">
    <property type="protein sequence ID" value="MFD2458499.1"/>
    <property type="molecule type" value="Genomic_DNA"/>
</dbReference>
<dbReference type="Proteomes" id="UP001597419">
    <property type="component" value="Unassembled WGS sequence"/>
</dbReference>
<dbReference type="RefSeq" id="WP_345387917.1">
    <property type="nucleotide sequence ID" value="NZ_BAABHG010000002.1"/>
</dbReference>
<dbReference type="InterPro" id="IPR032675">
    <property type="entry name" value="LRR_dom_sf"/>
</dbReference>
<comment type="caution">
    <text evidence="2">The sequence shown here is derived from an EMBL/GenBank/DDBJ whole genome shotgun (WGS) entry which is preliminary data.</text>
</comment>
<evidence type="ECO:0000313" key="2">
    <source>
        <dbReference type="EMBL" id="MFD2458499.1"/>
    </source>
</evidence>
<dbReference type="InterPro" id="IPR001611">
    <property type="entry name" value="Leu-rich_rpt"/>
</dbReference>
<reference evidence="3" key="1">
    <citation type="journal article" date="2019" name="Int. J. Syst. Evol. Microbiol.">
        <title>The Global Catalogue of Microorganisms (GCM) 10K type strain sequencing project: providing services to taxonomists for standard genome sequencing and annotation.</title>
        <authorList>
            <consortium name="The Broad Institute Genomics Platform"/>
            <consortium name="The Broad Institute Genome Sequencing Center for Infectious Disease"/>
            <person name="Wu L."/>
            <person name="Ma J."/>
        </authorList>
    </citation>
    <scope>NUCLEOTIDE SEQUENCE [LARGE SCALE GENOMIC DNA]</scope>
    <source>
        <strain evidence="3">CGMCC 4.7643</strain>
    </source>
</reference>
<keyword evidence="3" id="KW-1185">Reference proteome</keyword>
<feature type="compositionally biased region" description="Basic and acidic residues" evidence="1">
    <location>
        <begin position="660"/>
        <end position="687"/>
    </location>
</feature>
<dbReference type="InterPro" id="IPR027038">
    <property type="entry name" value="RanGap"/>
</dbReference>
<proteinExistence type="predicted"/>
<dbReference type="Pfam" id="PF13516">
    <property type="entry name" value="LRR_6"/>
    <property type="match status" value="3"/>
</dbReference>
<accession>A0ABW5GEG2</accession>
<feature type="region of interest" description="Disordered" evidence="1">
    <location>
        <begin position="653"/>
        <end position="698"/>
    </location>
</feature>
<protein>
    <submittedName>
        <fullName evidence="2">Uncharacterized protein</fullName>
    </submittedName>
</protein>
<name>A0ABW5GEG2_9PSEU</name>
<dbReference type="SMART" id="SM00368">
    <property type="entry name" value="LRR_RI"/>
    <property type="match status" value="4"/>
</dbReference>
<evidence type="ECO:0000256" key="1">
    <source>
        <dbReference type="SAM" id="MobiDB-lite"/>
    </source>
</evidence>
<organism evidence="2 3">
    <name type="scientific">Amycolatopsis samaneae</name>
    <dbReference type="NCBI Taxonomy" id="664691"/>
    <lineage>
        <taxon>Bacteria</taxon>
        <taxon>Bacillati</taxon>
        <taxon>Actinomycetota</taxon>
        <taxon>Actinomycetes</taxon>
        <taxon>Pseudonocardiales</taxon>
        <taxon>Pseudonocardiaceae</taxon>
        <taxon>Amycolatopsis</taxon>
    </lineage>
</organism>
<gene>
    <name evidence="2" type="ORF">ACFSYJ_07810</name>
</gene>
<sequence>MIDHRAEAERILTGPPGKIAFRALCAVLGRAGSPPDLVAWCGERLAAWPGAVREAPWSWLAALEAGHERPGWPLVRSLALRTTHLGVRDLPPPDPRTHPVPRTVTHLDLGAFAGERLAALTETLRYWENLRSVRVSHLTELDTELIARLATLPELARLDSLVLVNAGEDLFHFQKPPFRPPAGPPWRLRHVGLRAPDLVHLLRSGLVPELRSAEVLISDTGEARELAACAELARLHHLAIGFRCGWNKSQPLGQLYFGNVIEQDDEACEEFFTHADLTGLRGLTVRGVAMLGSREGLGARGVAAIVAGGVPRQLTELTLDLLPIGDETIAGVVGALDPQRVEKLTLTDLVATDRTAGAFAAAGAFPRLRHLDLSRNLLGERGARRLADEVRLPALEHLDLSGHAHGSPYYASADVQPIGDPGAAAWAASPNATRLTHLNLAATGLGTDGLTALLGSERLRRLGTLDLSHNPLGRWPATVRHAPVWRTLHTLDLAECGLGDEDAATLTATDSPYLRSVSLAYNAIGTPGARALAAWPVLPWLWELNLHDNVIGDEGLTALATSRAAGRLLELDLEQDCWNARARFQRPLPAAIADEAAFPSLDAMFLGVVDEYHGARYSAGFPAPLREELVSAATTHPALVAFLTHLEMNELEDSEASAANDHDFRPRRAARHAESAERARNFADRLGTENAGGPSRDS</sequence>
<dbReference type="PANTHER" id="PTHR24113:SF15">
    <property type="entry name" value="NACHT DOMAIN-CONTAINING PROTEIN"/>
    <property type="match status" value="1"/>
</dbReference>
<dbReference type="SUPFAM" id="SSF52047">
    <property type="entry name" value="RNI-like"/>
    <property type="match status" value="1"/>
</dbReference>